<name>A0A0L0W6Y3_GOTPU</name>
<reference evidence="3" key="1">
    <citation type="submission" date="2015-07" db="EMBL/GenBank/DDBJ databases">
        <title>Draft genome sequence of the purine-degrading Gottschalkia purinilyticum DSM 1384 (formerly Clostridium purinilyticum).</title>
        <authorList>
            <person name="Poehlein A."/>
            <person name="Schiel-Bengelsdorf B."/>
            <person name="Bengelsdorf F.R."/>
            <person name="Daniel R."/>
            <person name="Duerre P."/>
        </authorList>
    </citation>
    <scope>NUCLEOTIDE SEQUENCE [LARGE SCALE GENOMIC DNA]</scope>
    <source>
        <strain evidence="3">DSM 1384</strain>
    </source>
</reference>
<dbReference type="STRING" id="1503.CLPU_20c00080"/>
<evidence type="ECO:0000259" key="1">
    <source>
        <dbReference type="SMART" id="SM00909"/>
    </source>
</evidence>
<accession>A0A0L0W6Y3</accession>
<evidence type="ECO:0000313" key="3">
    <source>
        <dbReference type="Proteomes" id="UP000037267"/>
    </source>
</evidence>
<dbReference type="Pfam" id="PF10646">
    <property type="entry name" value="Germane"/>
    <property type="match status" value="2"/>
</dbReference>
<sequence>MKHKKIIGIILTILLSLLLYGCNKIDQIRGIIFEEKGDIEIIRNDEEEINASIETNLRDTTLYYQNENGYLVPIKRQIPWEEGIAKAALKNMTDTVAVREDINPIGLKPIIPTGTEIRGMTVDNETGICKIDFSKEIENYEGKKQEENMIKGIVYTLTEFPNIKEVQIIIDGKAVTTMKHGTNIEKPLKREDINLIEVSGNTDSKMVVYYKGTGSGEYEYYVPVTIPVSSHKNNILTALGYLFKGAPELSGLYTDIPDGVKLQQAQVSDGTIYVDVKLDNENSIKDQVAFDKMSKNISLTLSQFENVKNIEVLVDGKTLQEAGLPLEGQGTAIPVFANEY</sequence>
<protein>
    <submittedName>
        <fullName evidence="2">Spore germination protein GerM</fullName>
    </submittedName>
</protein>
<dbReference type="RefSeq" id="WP_050378570.1">
    <property type="nucleotide sequence ID" value="NZ_LGSS01000020.1"/>
</dbReference>
<comment type="caution">
    <text evidence="2">The sequence shown here is derived from an EMBL/GenBank/DDBJ whole genome shotgun (WGS) entry which is preliminary data.</text>
</comment>
<gene>
    <name evidence="2" type="primary">gerM</name>
    <name evidence="2" type="ORF">CLPU_20c00080</name>
</gene>
<dbReference type="EMBL" id="LGSS01000020">
    <property type="protein sequence ID" value="KNF07232.1"/>
    <property type="molecule type" value="Genomic_DNA"/>
</dbReference>
<dbReference type="InterPro" id="IPR019606">
    <property type="entry name" value="GerMN"/>
</dbReference>
<dbReference type="PROSITE" id="PS51257">
    <property type="entry name" value="PROKAR_LIPOPROTEIN"/>
    <property type="match status" value="1"/>
</dbReference>
<keyword evidence="3" id="KW-1185">Reference proteome</keyword>
<dbReference type="SMART" id="SM00909">
    <property type="entry name" value="Germane"/>
    <property type="match status" value="2"/>
</dbReference>
<dbReference type="Proteomes" id="UP000037267">
    <property type="component" value="Unassembled WGS sequence"/>
</dbReference>
<dbReference type="OrthoDB" id="9809406at2"/>
<feature type="domain" description="GerMN" evidence="1">
    <location>
        <begin position="235"/>
        <end position="323"/>
    </location>
</feature>
<evidence type="ECO:0000313" key="2">
    <source>
        <dbReference type="EMBL" id="KNF07232.1"/>
    </source>
</evidence>
<feature type="domain" description="GerMN" evidence="1">
    <location>
        <begin position="85"/>
        <end position="179"/>
    </location>
</feature>
<organism evidence="2 3">
    <name type="scientific">Gottschalkia purinilytica</name>
    <name type="common">Clostridium purinilyticum</name>
    <dbReference type="NCBI Taxonomy" id="1503"/>
    <lineage>
        <taxon>Bacteria</taxon>
        <taxon>Bacillati</taxon>
        <taxon>Bacillota</taxon>
        <taxon>Tissierellia</taxon>
        <taxon>Tissierellales</taxon>
        <taxon>Gottschalkiaceae</taxon>
        <taxon>Gottschalkia</taxon>
    </lineage>
</organism>
<proteinExistence type="predicted"/>
<dbReference type="AlphaFoldDB" id="A0A0L0W6Y3"/>